<keyword evidence="1" id="KW-0949">S-adenosyl-L-methionine</keyword>
<evidence type="ECO:0000256" key="1">
    <source>
        <dbReference type="ARBA" id="ARBA00022691"/>
    </source>
</evidence>
<dbReference type="GO" id="GO:0051536">
    <property type="term" value="F:iron-sulfur cluster binding"/>
    <property type="evidence" value="ECO:0007669"/>
    <property type="project" value="UniProtKB-KW"/>
</dbReference>
<dbReference type="SUPFAM" id="SSF102114">
    <property type="entry name" value="Radical SAM enzymes"/>
    <property type="match status" value="1"/>
</dbReference>
<keyword evidence="3" id="KW-0408">Iron</keyword>
<dbReference type="EMBL" id="LCCW01000041">
    <property type="protein sequence ID" value="KKS40463.1"/>
    <property type="molecule type" value="Genomic_DNA"/>
</dbReference>
<reference evidence="6 7" key="1">
    <citation type="journal article" date="2015" name="Nature">
        <title>rRNA introns, odd ribosomes, and small enigmatic genomes across a large radiation of phyla.</title>
        <authorList>
            <person name="Brown C.T."/>
            <person name="Hug L.A."/>
            <person name="Thomas B.C."/>
            <person name="Sharon I."/>
            <person name="Castelle C.J."/>
            <person name="Singh A."/>
            <person name="Wilkins M.J."/>
            <person name="Williams K.H."/>
            <person name="Banfield J.F."/>
        </authorList>
    </citation>
    <scope>NUCLEOTIDE SEQUENCE [LARGE SCALE GENOMIC DNA]</scope>
</reference>
<dbReference type="CDD" id="cd01335">
    <property type="entry name" value="Radical_SAM"/>
    <property type="match status" value="1"/>
</dbReference>
<dbReference type="Pfam" id="PF04055">
    <property type="entry name" value="Radical_SAM"/>
    <property type="match status" value="1"/>
</dbReference>
<evidence type="ECO:0000256" key="4">
    <source>
        <dbReference type="ARBA" id="ARBA00023014"/>
    </source>
</evidence>
<protein>
    <submittedName>
        <fullName evidence="6">Radical SAM domain protein</fullName>
    </submittedName>
</protein>
<dbReference type="PANTHER" id="PTHR43288:SF1">
    <property type="entry name" value="GLYCYL-RADICAL ENZYME ACTIVATING ENZYME MJ0021-RELATED"/>
    <property type="match status" value="1"/>
</dbReference>
<evidence type="ECO:0000259" key="5">
    <source>
        <dbReference type="Pfam" id="PF04055"/>
    </source>
</evidence>
<dbReference type="SFLD" id="SFLDS00029">
    <property type="entry name" value="Radical_SAM"/>
    <property type="match status" value="1"/>
</dbReference>
<gene>
    <name evidence="6" type="ORF">UV02_C0041G0005</name>
</gene>
<name>A0A0G1BSL9_9BACT</name>
<sequence>MINEISEKIVRSREYKRGAYPRGCEYCVKGEKVTFYMTFKCDYKCFYCSVPSELRNTEKMMVGNIPVEDIDDAFKHIKQYKCVAISGGEPLTDIGRVLDIIKRAKKDNIYTYLFTDGSGRGRLTPSLLNKLADAGLDEIKMSAKLKDEKTLLFDPYEIVKNSPVPIHAEFPMLPDFVNEVYDFALKLNNIGVSYLLLDQAEFTTGNASEMLKRGFKQKDGIILGSKEAAFEIIKRVQNNNLNIKVLYCGASNPKHQYKRT</sequence>
<comment type="caution">
    <text evidence="6">The sequence shown here is derived from an EMBL/GenBank/DDBJ whole genome shotgun (WGS) entry which is preliminary data.</text>
</comment>
<keyword evidence="2" id="KW-0479">Metal-binding</keyword>
<evidence type="ECO:0000313" key="7">
    <source>
        <dbReference type="Proteomes" id="UP000034516"/>
    </source>
</evidence>
<dbReference type="PANTHER" id="PTHR43288">
    <property type="entry name" value="BIOTIN SYNTHASE-RELATED PROTEIN, RADICAL SAM SUPERFAMILY"/>
    <property type="match status" value="1"/>
</dbReference>
<dbReference type="InterPro" id="IPR007197">
    <property type="entry name" value="rSAM"/>
</dbReference>
<dbReference type="AlphaFoldDB" id="A0A0G1BSL9"/>
<organism evidence="6 7">
    <name type="scientific">Candidatus Kuenenbacteria bacterium GW2011_GWA2_42_15</name>
    <dbReference type="NCBI Taxonomy" id="1618677"/>
    <lineage>
        <taxon>Bacteria</taxon>
        <taxon>Candidatus Kueneniibacteriota</taxon>
    </lineage>
</organism>
<keyword evidence="4" id="KW-0411">Iron-sulfur</keyword>
<evidence type="ECO:0000256" key="3">
    <source>
        <dbReference type="ARBA" id="ARBA00023004"/>
    </source>
</evidence>
<dbReference type="GO" id="GO:0046872">
    <property type="term" value="F:metal ion binding"/>
    <property type="evidence" value="ECO:0007669"/>
    <property type="project" value="UniProtKB-KW"/>
</dbReference>
<dbReference type="GO" id="GO:0003824">
    <property type="term" value="F:catalytic activity"/>
    <property type="evidence" value="ECO:0007669"/>
    <property type="project" value="InterPro"/>
</dbReference>
<dbReference type="InterPro" id="IPR013785">
    <property type="entry name" value="Aldolase_TIM"/>
</dbReference>
<evidence type="ECO:0000313" key="6">
    <source>
        <dbReference type="EMBL" id="KKS40463.1"/>
    </source>
</evidence>
<dbReference type="InterPro" id="IPR058240">
    <property type="entry name" value="rSAM_sf"/>
</dbReference>
<dbReference type="Proteomes" id="UP000034516">
    <property type="component" value="Unassembled WGS sequence"/>
</dbReference>
<evidence type="ECO:0000256" key="2">
    <source>
        <dbReference type="ARBA" id="ARBA00022723"/>
    </source>
</evidence>
<feature type="domain" description="Radical SAM core" evidence="5">
    <location>
        <begin position="37"/>
        <end position="144"/>
    </location>
</feature>
<proteinExistence type="predicted"/>
<accession>A0A0G1BSL9</accession>
<dbReference type="Gene3D" id="3.20.20.70">
    <property type="entry name" value="Aldolase class I"/>
    <property type="match status" value="1"/>
</dbReference>